<proteinExistence type="predicted"/>
<protein>
    <submittedName>
        <fullName evidence="2">Uncharacterized protein</fullName>
    </submittedName>
</protein>
<evidence type="ECO:0000313" key="2">
    <source>
        <dbReference type="EMBL" id="CAK0887749.1"/>
    </source>
</evidence>
<evidence type="ECO:0000313" key="3">
    <source>
        <dbReference type="Proteomes" id="UP001189429"/>
    </source>
</evidence>
<keyword evidence="3" id="KW-1185">Reference proteome</keyword>
<name>A0ABN9WP18_9DINO</name>
<feature type="region of interest" description="Disordered" evidence="1">
    <location>
        <begin position="124"/>
        <end position="177"/>
    </location>
</feature>
<dbReference type="Proteomes" id="UP001189429">
    <property type="component" value="Unassembled WGS sequence"/>
</dbReference>
<comment type="caution">
    <text evidence="2">The sequence shown here is derived from an EMBL/GenBank/DDBJ whole genome shotgun (WGS) entry which is preliminary data.</text>
</comment>
<feature type="compositionally biased region" description="Basic residues" evidence="1">
    <location>
        <begin position="143"/>
        <end position="156"/>
    </location>
</feature>
<reference evidence="2" key="1">
    <citation type="submission" date="2023-10" db="EMBL/GenBank/DDBJ databases">
        <authorList>
            <person name="Chen Y."/>
            <person name="Shah S."/>
            <person name="Dougan E. K."/>
            <person name="Thang M."/>
            <person name="Chan C."/>
        </authorList>
    </citation>
    <scope>NUCLEOTIDE SEQUENCE [LARGE SCALE GENOMIC DNA]</scope>
</reference>
<dbReference type="EMBL" id="CAUYUJ010018982">
    <property type="protein sequence ID" value="CAK0887749.1"/>
    <property type="molecule type" value="Genomic_DNA"/>
</dbReference>
<feature type="region of interest" description="Disordered" evidence="1">
    <location>
        <begin position="318"/>
        <end position="349"/>
    </location>
</feature>
<evidence type="ECO:0000256" key="1">
    <source>
        <dbReference type="SAM" id="MobiDB-lite"/>
    </source>
</evidence>
<sequence length="349" mass="36499">MRDAPEPRWGAACESPGACDSFGAGSGFCLVQAVSRDTSAGKVVYTPLAPACPPRTSAGARPAPRRCSCPPTAAWHEGAARWRRIGGARRRRLAQGAAIALPQGSARGGADHPEVRDDVRDKLGAAHGQPGVRLARSGGRPGAHARARRLHVRLASRRAEPHGWLPGGGPPGPVPAEVHAPVQVRAGPELRSASPPVPGLLPPRPPPAVRGRGEEPVRAHRVPVQVRPAELGRSLATPALDTLAVLRAMVGAPGGQGDRPQAHADRRRGEARIVGHLMHLRPLGEMVRDRRFAAGTGALEDGLAHVVHLETLQTSRSSTGSCARASRTAPPCPSSRRWAEHLVGPGGPN</sequence>
<organism evidence="2 3">
    <name type="scientific">Prorocentrum cordatum</name>
    <dbReference type="NCBI Taxonomy" id="2364126"/>
    <lineage>
        <taxon>Eukaryota</taxon>
        <taxon>Sar</taxon>
        <taxon>Alveolata</taxon>
        <taxon>Dinophyceae</taxon>
        <taxon>Prorocentrales</taxon>
        <taxon>Prorocentraceae</taxon>
        <taxon>Prorocentrum</taxon>
    </lineage>
</organism>
<feature type="compositionally biased region" description="Pro residues" evidence="1">
    <location>
        <begin position="195"/>
        <end position="208"/>
    </location>
</feature>
<accession>A0ABN9WP18</accession>
<feature type="region of interest" description="Disordered" evidence="1">
    <location>
        <begin position="189"/>
        <end position="216"/>
    </location>
</feature>
<gene>
    <name evidence="2" type="ORF">PCOR1329_LOCUS68723</name>
</gene>